<evidence type="ECO:0000259" key="2">
    <source>
        <dbReference type="Pfam" id="PF05598"/>
    </source>
</evidence>
<feature type="domain" description="Transposase DDE" evidence="3">
    <location>
        <begin position="421"/>
        <end position="512"/>
    </location>
</feature>
<gene>
    <name evidence="4" type="ORF">SDC9_84757</name>
</gene>
<protein>
    <submittedName>
        <fullName evidence="4">IS5 family transposase ISPeth2</fullName>
    </submittedName>
</protein>
<evidence type="ECO:0000313" key="4">
    <source>
        <dbReference type="EMBL" id="MPM38130.1"/>
    </source>
</evidence>
<dbReference type="NCBIfam" id="NF033578">
    <property type="entry name" value="transpos_IS5_1"/>
    <property type="match status" value="1"/>
</dbReference>
<dbReference type="InterPro" id="IPR025668">
    <property type="entry name" value="Tnp_DDE_dom"/>
</dbReference>
<accession>A0A644ZB63</accession>
<evidence type="ECO:0000259" key="3">
    <source>
        <dbReference type="Pfam" id="PF13586"/>
    </source>
</evidence>
<name>A0A644ZB63_9ZZZZ</name>
<evidence type="ECO:0000256" key="1">
    <source>
        <dbReference type="SAM" id="MobiDB-lite"/>
    </source>
</evidence>
<feature type="domain" description="Transposase InsH N-terminal" evidence="2">
    <location>
        <begin position="22"/>
        <end position="119"/>
    </location>
</feature>
<dbReference type="Pfam" id="PF13586">
    <property type="entry name" value="DDE_Tnp_1_2"/>
    <property type="match status" value="1"/>
</dbReference>
<organism evidence="4">
    <name type="scientific">bioreactor metagenome</name>
    <dbReference type="NCBI Taxonomy" id="1076179"/>
    <lineage>
        <taxon>unclassified sequences</taxon>
        <taxon>metagenomes</taxon>
        <taxon>ecological metagenomes</taxon>
    </lineage>
</organism>
<dbReference type="EMBL" id="VSSQ01008181">
    <property type="protein sequence ID" value="MPM38130.1"/>
    <property type="molecule type" value="Genomic_DNA"/>
</dbReference>
<dbReference type="InterPro" id="IPR008490">
    <property type="entry name" value="Transposase_InsH_N"/>
</dbReference>
<proteinExistence type="predicted"/>
<feature type="compositionally biased region" description="Basic and acidic residues" evidence="1">
    <location>
        <begin position="150"/>
        <end position="159"/>
    </location>
</feature>
<feature type="region of interest" description="Disordered" evidence="1">
    <location>
        <begin position="150"/>
        <end position="212"/>
    </location>
</feature>
<dbReference type="AlphaFoldDB" id="A0A644ZB63"/>
<dbReference type="Pfam" id="PF05598">
    <property type="entry name" value="DUF772"/>
    <property type="match status" value="1"/>
</dbReference>
<dbReference type="InterPro" id="IPR047710">
    <property type="entry name" value="Transpos_IS5-like"/>
</dbReference>
<reference evidence="4" key="1">
    <citation type="submission" date="2019-08" db="EMBL/GenBank/DDBJ databases">
        <authorList>
            <person name="Kucharzyk K."/>
            <person name="Murdoch R.W."/>
            <person name="Higgins S."/>
            <person name="Loffler F."/>
        </authorList>
    </citation>
    <scope>NUCLEOTIDE SEQUENCE</scope>
</reference>
<dbReference type="PANTHER" id="PTHR33803">
    <property type="entry name" value="IS1478 TRANSPOSASE"/>
    <property type="match status" value="1"/>
</dbReference>
<feature type="compositionally biased region" description="Low complexity" evidence="1">
    <location>
        <begin position="161"/>
        <end position="170"/>
    </location>
</feature>
<dbReference type="PANTHER" id="PTHR33803:SF3">
    <property type="entry name" value="BLL1974 PROTEIN"/>
    <property type="match status" value="1"/>
</dbReference>
<sequence length="553" mass="62694">MNVYKSPVGQPKLKFEGIPFEFTPDPNNRWVRLADLIPWEELELLSGYRNHFGSTGNPALPFRVAFGALLVQARLKLTDEETVEQIRENPYIQYFLGFEGYRSEKKPFDPSMMVYFRKRLDTETLKALDLRIFERRRELEEIAKKAAEEAAKKGKKEEEGSSVPEPESAPVDGSDEETPPSASPETPCGSNAPTPKRTPQERPSPAKGDAAPKGTLILDATCAPADITYPTDLKILSAARIATEKLIDAVWERIGKPGEKKPRTYRRIAARNAVVACKQRNIGGKKLRSALKKQLSWLARNLNSIEDLLASSAYGENLLNERERKTLETAREVHRQQKHMLDTRTHSAERRIVNFAQPHVRPIVRGKAGAKVEFGAKILVAIENGHAFVVHSSWENFNESTHFVEGCVQYRERNGYWPEVVCADMIFRTRANLAWCRERGIRLSGPGLGRPPLDEGKLEERKLLERKDAAKRNEVEGKFGEGKRKYGLDRIRGKLPETSDSIIILQFIIMNLWRMLRDILSFFLESVEKVVLVMSWLSLIHNLATFALPKQGS</sequence>
<comment type="caution">
    <text evidence="4">The sequence shown here is derived from an EMBL/GenBank/DDBJ whole genome shotgun (WGS) entry which is preliminary data.</text>
</comment>